<dbReference type="InterPro" id="IPR051540">
    <property type="entry name" value="S-2-haloacid_dehalogenase"/>
</dbReference>
<dbReference type="PANTHER" id="PTHR43316">
    <property type="entry name" value="HYDROLASE, HALOACID DELAHOGENASE-RELATED"/>
    <property type="match status" value="1"/>
</dbReference>
<dbReference type="AlphaFoldDB" id="J0D026"/>
<evidence type="ECO:0000313" key="2">
    <source>
        <dbReference type="EMBL" id="EJD37602.1"/>
    </source>
</evidence>
<gene>
    <name evidence="2" type="ORF">AURDEDRAFT_116713</name>
</gene>
<keyword evidence="3" id="KW-1185">Reference proteome</keyword>
<name>J0D026_AURST</name>
<dbReference type="SUPFAM" id="SSF56784">
    <property type="entry name" value="HAD-like"/>
    <property type="match status" value="1"/>
</dbReference>
<dbReference type="Pfam" id="PF00702">
    <property type="entry name" value="Hydrolase"/>
    <property type="match status" value="1"/>
</dbReference>
<keyword evidence="1" id="KW-0378">Hydrolase</keyword>
<dbReference type="Proteomes" id="UP000006514">
    <property type="component" value="Unassembled WGS sequence"/>
</dbReference>
<proteinExistence type="predicted"/>
<evidence type="ECO:0000256" key="1">
    <source>
        <dbReference type="ARBA" id="ARBA00022801"/>
    </source>
</evidence>
<dbReference type="GO" id="GO:0016787">
    <property type="term" value="F:hydrolase activity"/>
    <property type="evidence" value="ECO:0007669"/>
    <property type="project" value="UniProtKB-KW"/>
</dbReference>
<dbReference type="OMA" id="HASVCQE"/>
<organism evidence="2 3">
    <name type="scientific">Auricularia subglabra (strain TFB-10046 / SS5)</name>
    <name type="common">White-rot fungus</name>
    <name type="synonym">Auricularia delicata (strain TFB10046)</name>
    <dbReference type="NCBI Taxonomy" id="717982"/>
    <lineage>
        <taxon>Eukaryota</taxon>
        <taxon>Fungi</taxon>
        <taxon>Dikarya</taxon>
        <taxon>Basidiomycota</taxon>
        <taxon>Agaricomycotina</taxon>
        <taxon>Agaricomycetes</taxon>
        <taxon>Auriculariales</taxon>
        <taxon>Auriculariaceae</taxon>
        <taxon>Auricularia</taxon>
    </lineage>
</organism>
<dbReference type="InterPro" id="IPR036412">
    <property type="entry name" value="HAD-like_sf"/>
</dbReference>
<dbReference type="InterPro" id="IPR023214">
    <property type="entry name" value="HAD_sf"/>
</dbReference>
<protein>
    <submittedName>
        <fullName evidence="2">HAD-like protein</fullName>
    </submittedName>
</protein>
<dbReference type="PANTHER" id="PTHR43316:SF3">
    <property type="entry name" value="HALOACID DEHALOGENASE, TYPE II (AFU_ORTHOLOGUE AFUA_2G07750)-RELATED"/>
    <property type="match status" value="1"/>
</dbReference>
<evidence type="ECO:0000313" key="3">
    <source>
        <dbReference type="Proteomes" id="UP000006514"/>
    </source>
</evidence>
<dbReference type="InterPro" id="IPR023198">
    <property type="entry name" value="PGP-like_dom2"/>
</dbReference>
<accession>J0D026</accession>
<dbReference type="eggNOG" id="ENOG502S2CI">
    <property type="taxonomic scope" value="Eukaryota"/>
</dbReference>
<dbReference type="KEGG" id="adl:AURDEDRAFT_116713"/>
<reference evidence="3" key="1">
    <citation type="journal article" date="2012" name="Science">
        <title>The Paleozoic origin of enzymatic lignin decomposition reconstructed from 31 fungal genomes.</title>
        <authorList>
            <person name="Floudas D."/>
            <person name="Binder M."/>
            <person name="Riley R."/>
            <person name="Barry K."/>
            <person name="Blanchette R.A."/>
            <person name="Henrissat B."/>
            <person name="Martinez A.T."/>
            <person name="Otillar R."/>
            <person name="Spatafora J.W."/>
            <person name="Yadav J.S."/>
            <person name="Aerts A."/>
            <person name="Benoit I."/>
            <person name="Boyd A."/>
            <person name="Carlson A."/>
            <person name="Copeland A."/>
            <person name="Coutinho P.M."/>
            <person name="de Vries R.P."/>
            <person name="Ferreira P."/>
            <person name="Findley K."/>
            <person name="Foster B."/>
            <person name="Gaskell J."/>
            <person name="Glotzer D."/>
            <person name="Gorecki P."/>
            <person name="Heitman J."/>
            <person name="Hesse C."/>
            <person name="Hori C."/>
            <person name="Igarashi K."/>
            <person name="Jurgens J.A."/>
            <person name="Kallen N."/>
            <person name="Kersten P."/>
            <person name="Kohler A."/>
            <person name="Kuees U."/>
            <person name="Kumar T.K.A."/>
            <person name="Kuo A."/>
            <person name="LaButti K."/>
            <person name="Larrondo L.F."/>
            <person name="Lindquist E."/>
            <person name="Ling A."/>
            <person name="Lombard V."/>
            <person name="Lucas S."/>
            <person name="Lundell T."/>
            <person name="Martin R."/>
            <person name="McLaughlin D.J."/>
            <person name="Morgenstern I."/>
            <person name="Morin E."/>
            <person name="Murat C."/>
            <person name="Nagy L.G."/>
            <person name="Nolan M."/>
            <person name="Ohm R.A."/>
            <person name="Patyshakuliyeva A."/>
            <person name="Rokas A."/>
            <person name="Ruiz-Duenas F.J."/>
            <person name="Sabat G."/>
            <person name="Salamov A."/>
            <person name="Samejima M."/>
            <person name="Schmutz J."/>
            <person name="Slot J.C."/>
            <person name="St John F."/>
            <person name="Stenlid J."/>
            <person name="Sun H."/>
            <person name="Sun S."/>
            <person name="Syed K."/>
            <person name="Tsang A."/>
            <person name="Wiebenga A."/>
            <person name="Young D."/>
            <person name="Pisabarro A."/>
            <person name="Eastwood D.C."/>
            <person name="Martin F."/>
            <person name="Cullen D."/>
            <person name="Grigoriev I.V."/>
            <person name="Hibbett D.S."/>
        </authorList>
    </citation>
    <scope>NUCLEOTIDE SEQUENCE [LARGE SCALE GENOMIC DNA]</scope>
    <source>
        <strain evidence="3">TFB10046</strain>
    </source>
</reference>
<dbReference type="Gene3D" id="3.40.50.1000">
    <property type="entry name" value="HAD superfamily/HAD-like"/>
    <property type="match status" value="1"/>
</dbReference>
<dbReference type="InParanoid" id="J0D026"/>
<dbReference type="Gene3D" id="1.10.150.240">
    <property type="entry name" value="Putative phosphatase, domain 2"/>
    <property type="match status" value="1"/>
</dbReference>
<dbReference type="EMBL" id="JH687837">
    <property type="protein sequence ID" value="EJD37602.1"/>
    <property type="molecule type" value="Genomic_DNA"/>
</dbReference>
<sequence>MGSYLDFEEVTRRSLAQAAPTLSAEKRNKVMEAYAHLETFKDVGSGLRALAQQGKADLVIFTNGTRAMVEGAVSGSPSLSPFAKNLLPAVVVDDPGLKHYKPSPAAYNFVSSTYARDASNGNLWLVSSNPFDVAGARSAGWNAVWVDRAGAGWSDGLGTPSTIVRDFGQLEAALGLE</sequence>
<dbReference type="OrthoDB" id="3256520at2759"/>